<dbReference type="Pfam" id="PF13579">
    <property type="entry name" value="Glyco_trans_4_4"/>
    <property type="match status" value="1"/>
</dbReference>
<evidence type="ECO:0000313" key="3">
    <source>
        <dbReference type="EMBL" id="NOL50816.1"/>
    </source>
</evidence>
<evidence type="ECO:0000259" key="2">
    <source>
        <dbReference type="Pfam" id="PF13579"/>
    </source>
</evidence>
<sequence length="381" mass="43742">MNILHLTHTDIRSDSRILKEMGCLAREYPAANILGLGIMLEEEVHKTEESLPFDVVSFKLMSRKWFLLPKAIRHIFILIELVMRMLLRALKHKPRVIHCHDTVVLPLGWLLKKLTKAKLIYDAHELESDKNGQTPLMSKGTLWIEKFVWPCVDALIVVSPSIAGWYERHLGVVKTEVVMNSPYIDTQFREVNAFYLRDKFNIPLEAKIYIYIGILGYGRGIELILEVFKKTTTQSHVVFLGYGELAARIKQDGLDYHNIHYHEAVPHSQVVGIARSADFGFCLVQNVSLSDYYCLPNKLFEYAFAGLPVLASNFPDISALVQEYDLGKCIELSMTSIGETLDSLQFQEKKMINTLSLYPLSWQAQEEKIINLYHQLSKENR</sequence>
<keyword evidence="3" id="KW-0808">Transferase</keyword>
<reference evidence="3 4" key="1">
    <citation type="submission" date="2020-05" db="EMBL/GenBank/DDBJ databases">
        <authorList>
            <person name="Niu N."/>
        </authorList>
    </citation>
    <scope>NUCLEOTIDE SEQUENCE [LARGE SCALE GENOMIC DNA]</scope>
    <source>
        <strain evidence="3 4">3340-03</strain>
    </source>
</reference>
<dbReference type="Pfam" id="PF00534">
    <property type="entry name" value="Glycos_transf_1"/>
    <property type="match status" value="1"/>
</dbReference>
<comment type="caution">
    <text evidence="3">The sequence shown here is derived from an EMBL/GenBank/DDBJ whole genome shotgun (WGS) entry which is preliminary data.</text>
</comment>
<keyword evidence="4" id="KW-1185">Reference proteome</keyword>
<evidence type="ECO:0000313" key="4">
    <source>
        <dbReference type="Proteomes" id="UP000537862"/>
    </source>
</evidence>
<feature type="domain" description="Glycosyltransferase subfamily 4-like N-terminal" evidence="2">
    <location>
        <begin position="51"/>
        <end position="179"/>
    </location>
</feature>
<dbReference type="RefSeq" id="WP_171679503.1">
    <property type="nucleotide sequence ID" value="NZ_JABGBN010000001.1"/>
</dbReference>
<dbReference type="InterPro" id="IPR001296">
    <property type="entry name" value="Glyco_trans_1"/>
</dbReference>
<accession>A0A849P1C9</accession>
<dbReference type="SUPFAM" id="SSF53756">
    <property type="entry name" value="UDP-Glycosyltransferase/glycogen phosphorylase"/>
    <property type="match status" value="1"/>
</dbReference>
<dbReference type="AlphaFoldDB" id="A0A849P1C9"/>
<evidence type="ECO:0000259" key="1">
    <source>
        <dbReference type="Pfam" id="PF00534"/>
    </source>
</evidence>
<proteinExistence type="predicted"/>
<protein>
    <submittedName>
        <fullName evidence="3">Glycosyltransferase</fullName>
    </submittedName>
</protein>
<dbReference type="InterPro" id="IPR028098">
    <property type="entry name" value="Glyco_trans_4-like_N"/>
</dbReference>
<feature type="domain" description="Glycosyl transferase family 1" evidence="1">
    <location>
        <begin position="197"/>
        <end position="331"/>
    </location>
</feature>
<name>A0A849P1C9_9BURK</name>
<gene>
    <name evidence="3" type="ORF">HKX39_01305</name>
</gene>
<dbReference type="Gene3D" id="3.40.50.2000">
    <property type="entry name" value="Glycogen Phosphorylase B"/>
    <property type="match status" value="2"/>
</dbReference>
<dbReference type="GO" id="GO:0016757">
    <property type="term" value="F:glycosyltransferase activity"/>
    <property type="evidence" value="ECO:0007669"/>
    <property type="project" value="InterPro"/>
</dbReference>
<dbReference type="Proteomes" id="UP000537862">
    <property type="component" value="Unassembled WGS sequence"/>
</dbReference>
<dbReference type="EMBL" id="JABGBN010000001">
    <property type="protein sequence ID" value="NOL50816.1"/>
    <property type="molecule type" value="Genomic_DNA"/>
</dbReference>
<organism evidence="3 4">
    <name type="scientific">Pelistega suis</name>
    <dbReference type="NCBI Taxonomy" id="1631957"/>
    <lineage>
        <taxon>Bacteria</taxon>
        <taxon>Pseudomonadati</taxon>
        <taxon>Pseudomonadota</taxon>
        <taxon>Betaproteobacteria</taxon>
        <taxon>Burkholderiales</taxon>
        <taxon>Alcaligenaceae</taxon>
        <taxon>Pelistega</taxon>
    </lineage>
</organism>